<proteinExistence type="predicted"/>
<evidence type="ECO:0000313" key="9">
    <source>
        <dbReference type="EMBL" id="KKM87958.1"/>
    </source>
</evidence>
<evidence type="ECO:0000259" key="8">
    <source>
        <dbReference type="PROSITE" id="PS51918"/>
    </source>
</evidence>
<sequence length="302" mass="33819">GELIDFPRMIDVELTNSCNFRCLMCPTGNRSLDRHAEFMTEETYEKIVDQCAEHGTALRFIGWGEPTLHPRVMGFVGAAFSRGLLTHLNTNGSKITGNMSRGLVGMGLDSIKFSFQGVNQQSYLDMRRTDFFGGMIEAIGLMRWARSKGGTPWIAASTSITDETPEQVEKFRQIMTPLVDELTIGNTTFDFMDLNAVRLRLGEKAMLEKAMAAESVEKRHPDPCPETFDKLSIHADGTGVVCCNDFSSVTNLGNVNDTTIAEMWRHPEMEAYRERLARKEYSGPLCESCYDYMSCTKKEVAA</sequence>
<dbReference type="InterPro" id="IPR050377">
    <property type="entry name" value="Radical_SAM_PqqE_MftC-like"/>
</dbReference>
<dbReference type="InterPro" id="IPR013785">
    <property type="entry name" value="Aldolase_TIM"/>
</dbReference>
<dbReference type="GO" id="GO:0046872">
    <property type="term" value="F:metal ion binding"/>
    <property type="evidence" value="ECO:0007669"/>
    <property type="project" value="UniProtKB-KW"/>
</dbReference>
<dbReference type="AlphaFoldDB" id="A0A0F9L2C3"/>
<dbReference type="CDD" id="cd01335">
    <property type="entry name" value="Radical_SAM"/>
    <property type="match status" value="1"/>
</dbReference>
<dbReference type="InterPro" id="IPR034391">
    <property type="entry name" value="AdoMet-like_SPASM_containing"/>
</dbReference>
<dbReference type="InterPro" id="IPR000385">
    <property type="entry name" value="MoaA_NifB_PqqE_Fe-S-bd_CS"/>
</dbReference>
<evidence type="ECO:0000256" key="7">
    <source>
        <dbReference type="ARBA" id="ARBA00023014"/>
    </source>
</evidence>
<dbReference type="InterPro" id="IPR058240">
    <property type="entry name" value="rSAM_sf"/>
</dbReference>
<accession>A0A0F9L2C3</accession>
<keyword evidence="4" id="KW-0479">Metal-binding</keyword>
<evidence type="ECO:0000256" key="3">
    <source>
        <dbReference type="ARBA" id="ARBA00022691"/>
    </source>
</evidence>
<keyword evidence="5" id="KW-0560">Oxidoreductase</keyword>
<dbReference type="SFLD" id="SFLDG01067">
    <property type="entry name" value="SPASM/twitch_domain_containing"/>
    <property type="match status" value="1"/>
</dbReference>
<dbReference type="Pfam" id="PF13186">
    <property type="entry name" value="SPASM"/>
    <property type="match status" value="1"/>
</dbReference>
<name>A0A0F9L2C3_9ZZZZ</name>
<protein>
    <recommendedName>
        <fullName evidence="8">Radical SAM core domain-containing protein</fullName>
    </recommendedName>
</protein>
<gene>
    <name evidence="9" type="ORF">LCGC14_1263620</name>
</gene>
<feature type="domain" description="Radical SAM core" evidence="8">
    <location>
        <begin position="4"/>
        <end position="214"/>
    </location>
</feature>
<dbReference type="PROSITE" id="PS01305">
    <property type="entry name" value="MOAA_NIFB_PQQE"/>
    <property type="match status" value="1"/>
</dbReference>
<dbReference type="Pfam" id="PF04055">
    <property type="entry name" value="Radical_SAM"/>
    <property type="match status" value="1"/>
</dbReference>
<dbReference type="PANTHER" id="PTHR11228">
    <property type="entry name" value="RADICAL SAM DOMAIN PROTEIN"/>
    <property type="match status" value="1"/>
</dbReference>
<evidence type="ECO:0000256" key="1">
    <source>
        <dbReference type="ARBA" id="ARBA00001966"/>
    </source>
</evidence>
<dbReference type="SFLD" id="SFLDG01387">
    <property type="entry name" value="BtrN-like_SPASM_domain_contain"/>
    <property type="match status" value="1"/>
</dbReference>
<dbReference type="SUPFAM" id="SSF102114">
    <property type="entry name" value="Radical SAM enzymes"/>
    <property type="match status" value="1"/>
</dbReference>
<dbReference type="SFLD" id="SFLDS00029">
    <property type="entry name" value="Radical_SAM"/>
    <property type="match status" value="1"/>
</dbReference>
<comment type="cofactor">
    <cofactor evidence="1">
        <name>[4Fe-4S] cluster</name>
        <dbReference type="ChEBI" id="CHEBI:49883"/>
    </cofactor>
</comment>
<dbReference type="InterPro" id="IPR023885">
    <property type="entry name" value="4Fe4S-binding_SPASM_dom"/>
</dbReference>
<feature type="non-terminal residue" evidence="9">
    <location>
        <position position="1"/>
    </location>
</feature>
<dbReference type="Gene3D" id="3.20.20.70">
    <property type="entry name" value="Aldolase class I"/>
    <property type="match status" value="1"/>
</dbReference>
<comment type="caution">
    <text evidence="9">The sequence shown here is derived from an EMBL/GenBank/DDBJ whole genome shotgun (WGS) entry which is preliminary data.</text>
</comment>
<organism evidence="9">
    <name type="scientific">marine sediment metagenome</name>
    <dbReference type="NCBI Taxonomy" id="412755"/>
    <lineage>
        <taxon>unclassified sequences</taxon>
        <taxon>metagenomes</taxon>
        <taxon>ecological metagenomes</taxon>
    </lineage>
</organism>
<dbReference type="PANTHER" id="PTHR11228:SF7">
    <property type="entry name" value="PQQA PEPTIDE CYCLASE"/>
    <property type="match status" value="1"/>
</dbReference>
<dbReference type="GO" id="GO:0051539">
    <property type="term" value="F:4 iron, 4 sulfur cluster binding"/>
    <property type="evidence" value="ECO:0007669"/>
    <property type="project" value="UniProtKB-KW"/>
</dbReference>
<evidence type="ECO:0000256" key="4">
    <source>
        <dbReference type="ARBA" id="ARBA00022723"/>
    </source>
</evidence>
<keyword evidence="6" id="KW-0408">Iron</keyword>
<reference evidence="9" key="1">
    <citation type="journal article" date="2015" name="Nature">
        <title>Complex archaea that bridge the gap between prokaryotes and eukaryotes.</title>
        <authorList>
            <person name="Spang A."/>
            <person name="Saw J.H."/>
            <person name="Jorgensen S.L."/>
            <person name="Zaremba-Niedzwiedzka K."/>
            <person name="Martijn J."/>
            <person name="Lind A.E."/>
            <person name="van Eijk R."/>
            <person name="Schleper C."/>
            <person name="Guy L."/>
            <person name="Ettema T.J."/>
        </authorList>
    </citation>
    <scope>NUCLEOTIDE SEQUENCE</scope>
</reference>
<keyword evidence="7" id="KW-0411">Iron-sulfur</keyword>
<keyword evidence="3" id="KW-0949">S-adenosyl-L-methionine</keyword>
<dbReference type="EMBL" id="LAZR01007025">
    <property type="protein sequence ID" value="KKM87958.1"/>
    <property type="molecule type" value="Genomic_DNA"/>
</dbReference>
<evidence type="ECO:0000256" key="6">
    <source>
        <dbReference type="ARBA" id="ARBA00023004"/>
    </source>
</evidence>
<dbReference type="GO" id="GO:0016491">
    <property type="term" value="F:oxidoreductase activity"/>
    <property type="evidence" value="ECO:0007669"/>
    <property type="project" value="UniProtKB-KW"/>
</dbReference>
<evidence type="ECO:0000256" key="5">
    <source>
        <dbReference type="ARBA" id="ARBA00023002"/>
    </source>
</evidence>
<dbReference type="CDD" id="cd21109">
    <property type="entry name" value="SPASM"/>
    <property type="match status" value="1"/>
</dbReference>
<keyword evidence="2" id="KW-0004">4Fe-4S</keyword>
<evidence type="ECO:0000256" key="2">
    <source>
        <dbReference type="ARBA" id="ARBA00022485"/>
    </source>
</evidence>
<dbReference type="InterPro" id="IPR007197">
    <property type="entry name" value="rSAM"/>
</dbReference>
<dbReference type="PROSITE" id="PS51918">
    <property type="entry name" value="RADICAL_SAM"/>
    <property type="match status" value="1"/>
</dbReference>